<evidence type="ECO:0000256" key="3">
    <source>
        <dbReference type="ARBA" id="ARBA00023082"/>
    </source>
</evidence>
<protein>
    <submittedName>
        <fullName evidence="7">Sigma-70 family RNA polymerase sigma factor</fullName>
    </submittedName>
</protein>
<organism evidence="7 8">
    <name type="scientific">Peribacillus castrilensis</name>
    <dbReference type="NCBI Taxonomy" id="2897690"/>
    <lineage>
        <taxon>Bacteria</taxon>
        <taxon>Bacillati</taxon>
        <taxon>Bacillota</taxon>
        <taxon>Bacilli</taxon>
        <taxon>Bacillales</taxon>
        <taxon>Bacillaceae</taxon>
        <taxon>Peribacillus</taxon>
    </lineage>
</organism>
<dbReference type="InterPro" id="IPR013325">
    <property type="entry name" value="RNA_pol_sigma_r2"/>
</dbReference>
<dbReference type="EMBL" id="JARNBH010000057">
    <property type="protein sequence ID" value="MEC0277077.1"/>
    <property type="molecule type" value="Genomic_DNA"/>
</dbReference>
<dbReference type="CDD" id="cd06171">
    <property type="entry name" value="Sigma70_r4"/>
    <property type="match status" value="1"/>
</dbReference>
<dbReference type="InterPro" id="IPR013324">
    <property type="entry name" value="RNA_pol_sigma_r3/r4-like"/>
</dbReference>
<dbReference type="Pfam" id="PF04542">
    <property type="entry name" value="Sigma70_r2"/>
    <property type="match status" value="1"/>
</dbReference>
<dbReference type="GO" id="GO:0003677">
    <property type="term" value="F:DNA binding"/>
    <property type="evidence" value="ECO:0007669"/>
    <property type="project" value="InterPro"/>
</dbReference>
<evidence type="ECO:0000313" key="7">
    <source>
        <dbReference type="EMBL" id="MEC0277077.1"/>
    </source>
</evidence>
<evidence type="ECO:0000313" key="8">
    <source>
        <dbReference type="Proteomes" id="UP001307168"/>
    </source>
</evidence>
<dbReference type="SUPFAM" id="SSF88946">
    <property type="entry name" value="Sigma2 domain of RNA polymerase sigma factors"/>
    <property type="match status" value="1"/>
</dbReference>
<gene>
    <name evidence="7" type="ORF">P4706_29285</name>
</gene>
<dbReference type="AlphaFoldDB" id="A0AAW9NMI1"/>
<comment type="caution">
    <text evidence="7">The sequence shown here is derived from an EMBL/GenBank/DDBJ whole genome shotgun (WGS) entry which is preliminary data.</text>
</comment>
<accession>A0AAW9NMI1</accession>
<dbReference type="GO" id="GO:0016987">
    <property type="term" value="F:sigma factor activity"/>
    <property type="evidence" value="ECO:0007669"/>
    <property type="project" value="UniProtKB-KW"/>
</dbReference>
<keyword evidence="4" id="KW-0804">Transcription</keyword>
<name>A0AAW9NMI1_9BACI</name>
<dbReference type="Pfam" id="PF08281">
    <property type="entry name" value="Sigma70_r4_2"/>
    <property type="match status" value="1"/>
</dbReference>
<proteinExistence type="inferred from homology"/>
<dbReference type="Proteomes" id="UP001307168">
    <property type="component" value="Unassembled WGS sequence"/>
</dbReference>
<feature type="domain" description="RNA polymerase sigma-70 region 2" evidence="5">
    <location>
        <begin position="21"/>
        <end position="88"/>
    </location>
</feature>
<comment type="similarity">
    <text evidence="1">Belongs to the sigma-70 factor family. ECF subfamily.</text>
</comment>
<evidence type="ECO:0000256" key="1">
    <source>
        <dbReference type="ARBA" id="ARBA00010641"/>
    </source>
</evidence>
<evidence type="ECO:0000256" key="4">
    <source>
        <dbReference type="ARBA" id="ARBA00023163"/>
    </source>
</evidence>
<feature type="domain" description="RNA polymerase sigma factor 70 region 4 type 2" evidence="6">
    <location>
        <begin position="113"/>
        <end position="165"/>
    </location>
</feature>
<dbReference type="PANTHER" id="PTHR43133:SF60">
    <property type="entry name" value="RNA POLYMERASE SIGMA FACTOR SIGV"/>
    <property type="match status" value="1"/>
</dbReference>
<evidence type="ECO:0000256" key="2">
    <source>
        <dbReference type="ARBA" id="ARBA00023015"/>
    </source>
</evidence>
<dbReference type="SUPFAM" id="SSF88659">
    <property type="entry name" value="Sigma3 and sigma4 domains of RNA polymerase sigma factors"/>
    <property type="match status" value="1"/>
</dbReference>
<dbReference type="InterPro" id="IPR039425">
    <property type="entry name" value="RNA_pol_sigma-70-like"/>
</dbReference>
<dbReference type="GO" id="GO:0006352">
    <property type="term" value="P:DNA-templated transcription initiation"/>
    <property type="evidence" value="ECO:0007669"/>
    <property type="project" value="InterPro"/>
</dbReference>
<evidence type="ECO:0000259" key="6">
    <source>
        <dbReference type="Pfam" id="PF08281"/>
    </source>
</evidence>
<dbReference type="RefSeq" id="WP_367408552.1">
    <property type="nucleotide sequence ID" value="NZ_JARNBH010000057.1"/>
</dbReference>
<evidence type="ECO:0000259" key="5">
    <source>
        <dbReference type="Pfam" id="PF04542"/>
    </source>
</evidence>
<dbReference type="PANTHER" id="PTHR43133">
    <property type="entry name" value="RNA POLYMERASE ECF-TYPE SIGMA FACTO"/>
    <property type="match status" value="1"/>
</dbReference>
<keyword evidence="8" id="KW-1185">Reference proteome</keyword>
<keyword evidence="2" id="KW-0805">Transcription regulation</keyword>
<dbReference type="InterPro" id="IPR013249">
    <property type="entry name" value="RNA_pol_sigma70_r4_t2"/>
</dbReference>
<dbReference type="Gene3D" id="1.10.10.10">
    <property type="entry name" value="Winged helix-like DNA-binding domain superfamily/Winged helix DNA-binding domain"/>
    <property type="match status" value="1"/>
</dbReference>
<dbReference type="InterPro" id="IPR014284">
    <property type="entry name" value="RNA_pol_sigma-70_dom"/>
</dbReference>
<dbReference type="InterPro" id="IPR007627">
    <property type="entry name" value="RNA_pol_sigma70_r2"/>
</dbReference>
<dbReference type="Gene3D" id="1.10.1740.10">
    <property type="match status" value="1"/>
</dbReference>
<dbReference type="InterPro" id="IPR036388">
    <property type="entry name" value="WH-like_DNA-bd_sf"/>
</dbReference>
<sequence>MKIERLVRKAQKGDKNAFETLFQNYKEEIYRTAFTYMGTQEDSLDIVQEVAYKAFKSIKFLKEPKCFKTWLIKIVITCSIDMLRKHKKVFALKPEHMELITIEKKEEDTALSLYLQTLIGEISEVEKSVILLKYFHDYTLNEIAITLDMPLGTIKTTLYRALEKLRKRLNKEDIL</sequence>
<dbReference type="NCBIfam" id="TIGR02937">
    <property type="entry name" value="sigma70-ECF"/>
    <property type="match status" value="1"/>
</dbReference>
<keyword evidence="3" id="KW-0731">Sigma factor</keyword>
<reference evidence="7 8" key="1">
    <citation type="submission" date="2023-03" db="EMBL/GenBank/DDBJ databases">
        <title>Bacillus Genome Sequencing.</title>
        <authorList>
            <person name="Dunlap C."/>
        </authorList>
    </citation>
    <scope>NUCLEOTIDE SEQUENCE [LARGE SCALE GENOMIC DNA]</scope>
    <source>
        <strain evidence="7 8">B-41290</strain>
    </source>
</reference>